<protein>
    <submittedName>
        <fullName evidence="2">Uncharacterized protein</fullName>
    </submittedName>
</protein>
<keyword evidence="3" id="KW-1185">Reference proteome</keyword>
<dbReference type="Proteomes" id="UP000094463">
    <property type="component" value="Chromosome"/>
</dbReference>
<feature type="compositionally biased region" description="Polar residues" evidence="1">
    <location>
        <begin position="24"/>
        <end position="44"/>
    </location>
</feature>
<dbReference type="OrthoDB" id="2476294at2"/>
<accession>A0A1D7QW13</accession>
<dbReference type="KEGG" id="bbev:BBEV_1798"/>
<proteinExistence type="predicted"/>
<feature type="compositionally biased region" description="Basic and acidic residues" evidence="1">
    <location>
        <begin position="74"/>
        <end position="85"/>
    </location>
</feature>
<dbReference type="RefSeq" id="WP_069365169.1">
    <property type="nucleotide sequence ID" value="NZ_CP012502.1"/>
</dbReference>
<evidence type="ECO:0000313" key="2">
    <source>
        <dbReference type="EMBL" id="AOM83159.1"/>
    </source>
</evidence>
<name>A0A1D7QW13_9BACI</name>
<sequence>MSGLRAIDLQMAMPRAQMAGKIQDQLQQRGQTAQDMMAESGQQQDQRDASRVTTLDGVVQNRAENNGANALGKAESEMEKQRPEEQLTTSMVPHPFKGNLFDEIR</sequence>
<evidence type="ECO:0000313" key="3">
    <source>
        <dbReference type="Proteomes" id="UP000094463"/>
    </source>
</evidence>
<evidence type="ECO:0000256" key="1">
    <source>
        <dbReference type="SAM" id="MobiDB-lite"/>
    </source>
</evidence>
<dbReference type="EMBL" id="CP012502">
    <property type="protein sequence ID" value="AOM83159.1"/>
    <property type="molecule type" value="Genomic_DNA"/>
</dbReference>
<dbReference type="AlphaFoldDB" id="A0A1D7QW13"/>
<feature type="region of interest" description="Disordered" evidence="1">
    <location>
        <begin position="18"/>
        <end position="105"/>
    </location>
</feature>
<gene>
    <name evidence="2" type="ORF">BBEV_1798</name>
</gene>
<reference evidence="2 3" key="1">
    <citation type="submission" date="2015-08" db="EMBL/GenBank/DDBJ databases">
        <title>The complete genome sequence of Bacillus beveridgei MLTeJB.</title>
        <authorList>
            <person name="Hanson T.E."/>
            <person name="Mesa C."/>
            <person name="Basesman S.M."/>
            <person name="Oremland R.S."/>
        </authorList>
    </citation>
    <scope>NUCLEOTIDE SEQUENCE [LARGE SCALE GENOMIC DNA]</scope>
    <source>
        <strain evidence="2 3">MLTeJB</strain>
    </source>
</reference>
<dbReference type="STRING" id="632773.BBEV_1798"/>
<organism evidence="2 3">
    <name type="scientific">Salisediminibacterium beveridgei</name>
    <dbReference type="NCBI Taxonomy" id="632773"/>
    <lineage>
        <taxon>Bacteria</taxon>
        <taxon>Bacillati</taxon>
        <taxon>Bacillota</taxon>
        <taxon>Bacilli</taxon>
        <taxon>Bacillales</taxon>
        <taxon>Bacillaceae</taxon>
        <taxon>Salisediminibacterium</taxon>
    </lineage>
</organism>